<comment type="caution">
    <text evidence="1">The sequence shown here is derived from an EMBL/GenBank/DDBJ whole genome shotgun (WGS) entry which is preliminary data.</text>
</comment>
<sequence length="105" mass="10887">MQYGAAGDGHRDDTKAFVKAWKATCGASGGTPTLNVPSGKTFLLNPLAFEGPCKSPNVQIQAKKKGGQIAKATLGFTSQVLMVSISMAMDISMIRIQLGGGNQAT</sequence>
<name>A0ACC0FMH6_9ERIC</name>
<gene>
    <name evidence="1" type="ORF">LOK49_LG13G02591</name>
</gene>
<reference evidence="1 2" key="1">
    <citation type="journal article" date="2022" name="Plant J.">
        <title>Chromosome-level genome of Camellia lanceoleosa provides a valuable resource for understanding genome evolution and self-incompatibility.</title>
        <authorList>
            <person name="Gong W."/>
            <person name="Xiao S."/>
            <person name="Wang L."/>
            <person name="Liao Z."/>
            <person name="Chang Y."/>
            <person name="Mo W."/>
            <person name="Hu G."/>
            <person name="Li W."/>
            <person name="Zhao G."/>
            <person name="Zhu H."/>
            <person name="Hu X."/>
            <person name="Ji K."/>
            <person name="Xiang X."/>
            <person name="Song Q."/>
            <person name="Yuan D."/>
            <person name="Jin S."/>
            <person name="Zhang L."/>
        </authorList>
    </citation>
    <scope>NUCLEOTIDE SEQUENCE [LARGE SCALE GENOMIC DNA]</scope>
    <source>
        <strain evidence="1">SQ_2022a</strain>
    </source>
</reference>
<organism evidence="1 2">
    <name type="scientific">Camellia lanceoleosa</name>
    <dbReference type="NCBI Taxonomy" id="1840588"/>
    <lineage>
        <taxon>Eukaryota</taxon>
        <taxon>Viridiplantae</taxon>
        <taxon>Streptophyta</taxon>
        <taxon>Embryophyta</taxon>
        <taxon>Tracheophyta</taxon>
        <taxon>Spermatophyta</taxon>
        <taxon>Magnoliopsida</taxon>
        <taxon>eudicotyledons</taxon>
        <taxon>Gunneridae</taxon>
        <taxon>Pentapetalae</taxon>
        <taxon>asterids</taxon>
        <taxon>Ericales</taxon>
        <taxon>Theaceae</taxon>
        <taxon>Camellia</taxon>
    </lineage>
</organism>
<dbReference type="Proteomes" id="UP001060215">
    <property type="component" value="Chromosome 14"/>
</dbReference>
<evidence type="ECO:0000313" key="2">
    <source>
        <dbReference type="Proteomes" id="UP001060215"/>
    </source>
</evidence>
<protein>
    <submittedName>
        <fullName evidence="1">Polygalacturonase</fullName>
    </submittedName>
</protein>
<proteinExistence type="predicted"/>
<evidence type="ECO:0000313" key="1">
    <source>
        <dbReference type="EMBL" id="KAI7989287.1"/>
    </source>
</evidence>
<accession>A0ACC0FMH6</accession>
<keyword evidence="2" id="KW-1185">Reference proteome</keyword>
<dbReference type="EMBL" id="CM045771">
    <property type="protein sequence ID" value="KAI7989287.1"/>
    <property type="molecule type" value="Genomic_DNA"/>
</dbReference>